<dbReference type="AlphaFoldDB" id="A0A6J2R6V6"/>
<sequence length="387" mass="42709">MTSLYVLHLILVGLMGIHGEIVGVSKVSVKAGGSVSIPCLYESKYRDNVKCLCKGKKWPNCKYVVKTNQLDNSEEFSISDDKNQGIFTVTINHLTDDDSSYWCSVERDVLLDVKKRFELSVTNDVQSLYVDKQEMTAFEGGSVTVWCRYEYPKVTEWCKLGSSSCVTDQTGSIDGATVSINESVPKVFTVTMSELRTKNSGWYCCANTDFQMPVHITVHELTSTTATTMSPNTANFTGTRQTANQNSSLFMSAEQHTVQPTNSTINGAGGESLQDKHKSLTIVTIFTATLVLLVVLAAFVGYRIMIKRNNTKTEGPDITAGSKIGNDPDVHYATVVHNQHPAAQHKQNNIPEEIVTYSTILIKESVRQTTEPVDGSVIYNTIQTKTE</sequence>
<name>A0A6J2R6V6_COTGO</name>
<evidence type="ECO:0000256" key="5">
    <source>
        <dbReference type="SAM" id="SignalP"/>
    </source>
</evidence>
<evidence type="ECO:0000256" key="4">
    <source>
        <dbReference type="SAM" id="Phobius"/>
    </source>
</evidence>
<gene>
    <name evidence="8" type="primary">LOC115019718</name>
</gene>
<feature type="chain" id="PRO_5026699831" evidence="5">
    <location>
        <begin position="20"/>
        <end position="387"/>
    </location>
</feature>
<feature type="domain" description="Immunoglobulin" evidence="6">
    <location>
        <begin position="24"/>
        <end position="122"/>
    </location>
</feature>
<dbReference type="Pfam" id="PF07686">
    <property type="entry name" value="V-set"/>
    <property type="match status" value="1"/>
</dbReference>
<dbReference type="InParanoid" id="A0A6J2R6V6"/>
<dbReference type="GO" id="GO:0005886">
    <property type="term" value="C:plasma membrane"/>
    <property type="evidence" value="ECO:0007669"/>
    <property type="project" value="TreeGrafter"/>
</dbReference>
<organism evidence="7 8">
    <name type="scientific">Cottoperca gobio</name>
    <name type="common">Frogmouth</name>
    <name type="synonym">Aphritis gobio</name>
    <dbReference type="NCBI Taxonomy" id="56716"/>
    <lineage>
        <taxon>Eukaryota</taxon>
        <taxon>Metazoa</taxon>
        <taxon>Chordata</taxon>
        <taxon>Craniata</taxon>
        <taxon>Vertebrata</taxon>
        <taxon>Euteleostomi</taxon>
        <taxon>Actinopterygii</taxon>
        <taxon>Neopterygii</taxon>
        <taxon>Teleostei</taxon>
        <taxon>Neoteleostei</taxon>
        <taxon>Acanthomorphata</taxon>
        <taxon>Eupercaria</taxon>
        <taxon>Perciformes</taxon>
        <taxon>Notothenioidei</taxon>
        <taxon>Bovichtidae</taxon>
        <taxon>Cottoperca</taxon>
    </lineage>
</organism>
<evidence type="ECO:0000256" key="2">
    <source>
        <dbReference type="ARBA" id="ARBA00022692"/>
    </source>
</evidence>
<dbReference type="InterPro" id="IPR013106">
    <property type="entry name" value="Ig_V-set"/>
</dbReference>
<dbReference type="InterPro" id="IPR003599">
    <property type="entry name" value="Ig_sub"/>
</dbReference>
<dbReference type="PANTHER" id="PTHR11860:SF118">
    <property type="entry name" value="CMRF35-LIKE MOLECULE 3-RELATED"/>
    <property type="match status" value="1"/>
</dbReference>
<keyword evidence="3 4" id="KW-0472">Membrane</keyword>
<keyword evidence="5" id="KW-0732">Signal</keyword>
<dbReference type="KEGG" id="cgob:115019718"/>
<dbReference type="Proteomes" id="UP000504630">
    <property type="component" value="Chromosome 15"/>
</dbReference>
<dbReference type="SMART" id="SM00409">
    <property type="entry name" value="IG"/>
    <property type="match status" value="2"/>
</dbReference>
<dbReference type="InterPro" id="IPR013783">
    <property type="entry name" value="Ig-like_fold"/>
</dbReference>
<evidence type="ECO:0000256" key="3">
    <source>
        <dbReference type="ARBA" id="ARBA00023136"/>
    </source>
</evidence>
<dbReference type="GeneID" id="115019718"/>
<evidence type="ECO:0000256" key="1">
    <source>
        <dbReference type="ARBA" id="ARBA00004370"/>
    </source>
</evidence>
<reference evidence="8" key="1">
    <citation type="submission" date="2025-08" db="UniProtKB">
        <authorList>
            <consortium name="RefSeq"/>
        </authorList>
    </citation>
    <scope>IDENTIFICATION</scope>
</reference>
<feature type="domain" description="Immunoglobulin" evidence="6">
    <location>
        <begin position="132"/>
        <end position="219"/>
    </location>
</feature>
<keyword evidence="4" id="KW-1133">Transmembrane helix</keyword>
<dbReference type="Gene3D" id="2.60.40.10">
    <property type="entry name" value="Immunoglobulins"/>
    <property type="match status" value="2"/>
</dbReference>
<keyword evidence="7" id="KW-1185">Reference proteome</keyword>
<dbReference type="RefSeq" id="XP_029305105.1">
    <property type="nucleotide sequence ID" value="XM_029449245.1"/>
</dbReference>
<protein>
    <submittedName>
        <fullName evidence="8">Uncharacterized protein LOC115019718 isoform X1</fullName>
    </submittedName>
</protein>
<feature type="transmembrane region" description="Helical" evidence="4">
    <location>
        <begin position="280"/>
        <end position="302"/>
    </location>
</feature>
<evidence type="ECO:0000313" key="7">
    <source>
        <dbReference type="Proteomes" id="UP000504630"/>
    </source>
</evidence>
<dbReference type="CDD" id="cd05716">
    <property type="entry name" value="IgV_pIgR_like"/>
    <property type="match status" value="1"/>
</dbReference>
<dbReference type="GO" id="GO:0004888">
    <property type="term" value="F:transmembrane signaling receptor activity"/>
    <property type="evidence" value="ECO:0007669"/>
    <property type="project" value="TreeGrafter"/>
</dbReference>
<keyword evidence="2 4" id="KW-0812">Transmembrane</keyword>
<dbReference type="InterPro" id="IPR036179">
    <property type="entry name" value="Ig-like_dom_sf"/>
</dbReference>
<evidence type="ECO:0000313" key="8">
    <source>
        <dbReference type="RefSeq" id="XP_029305105.1"/>
    </source>
</evidence>
<feature type="signal peptide" evidence="5">
    <location>
        <begin position="1"/>
        <end position="19"/>
    </location>
</feature>
<dbReference type="InterPro" id="IPR050671">
    <property type="entry name" value="CD300_family_receptors"/>
</dbReference>
<dbReference type="PANTHER" id="PTHR11860">
    <property type="entry name" value="POLYMERIC-IMMUNOGLOBULIN RECEPTOR"/>
    <property type="match status" value="1"/>
</dbReference>
<dbReference type="SUPFAM" id="SSF48726">
    <property type="entry name" value="Immunoglobulin"/>
    <property type="match status" value="2"/>
</dbReference>
<comment type="subcellular location">
    <subcellularLocation>
        <location evidence="1">Membrane</location>
    </subcellularLocation>
</comment>
<accession>A0A6J2R6V6</accession>
<proteinExistence type="predicted"/>
<dbReference type="OrthoDB" id="8920197at2759"/>
<evidence type="ECO:0000259" key="6">
    <source>
        <dbReference type="SMART" id="SM00409"/>
    </source>
</evidence>